<dbReference type="Proteomes" id="UP001445076">
    <property type="component" value="Unassembled WGS sequence"/>
</dbReference>
<sequence length="137" mass="15312">KQYRQRLTSTNATFSQRVQGLCRMHYQELHALVMQVVEVERAIQHGVYAREWVEPDLSALTDLAPQAPNLRHTGALHAATKILRPSQDGSVDGEGGRPSLKEQFLTSLAEDAAFLITADTSHLACHGPLLMLEHIFW</sequence>
<name>A0AAW0WWH1_CHEQU</name>
<feature type="non-terminal residue" evidence="1">
    <location>
        <position position="137"/>
    </location>
</feature>
<organism evidence="1 2">
    <name type="scientific">Cherax quadricarinatus</name>
    <name type="common">Australian red claw crayfish</name>
    <dbReference type="NCBI Taxonomy" id="27406"/>
    <lineage>
        <taxon>Eukaryota</taxon>
        <taxon>Metazoa</taxon>
        <taxon>Ecdysozoa</taxon>
        <taxon>Arthropoda</taxon>
        <taxon>Crustacea</taxon>
        <taxon>Multicrustacea</taxon>
        <taxon>Malacostraca</taxon>
        <taxon>Eumalacostraca</taxon>
        <taxon>Eucarida</taxon>
        <taxon>Decapoda</taxon>
        <taxon>Pleocyemata</taxon>
        <taxon>Astacidea</taxon>
        <taxon>Parastacoidea</taxon>
        <taxon>Parastacidae</taxon>
        <taxon>Cherax</taxon>
    </lineage>
</organism>
<gene>
    <name evidence="1" type="ORF">OTU49_005605</name>
</gene>
<evidence type="ECO:0000313" key="2">
    <source>
        <dbReference type="Proteomes" id="UP001445076"/>
    </source>
</evidence>
<protein>
    <submittedName>
        <fullName evidence="1">Uncharacterized protein</fullName>
    </submittedName>
</protein>
<proteinExistence type="predicted"/>
<dbReference type="AlphaFoldDB" id="A0AAW0WWH1"/>
<accession>A0AAW0WWH1</accession>
<reference evidence="1 2" key="1">
    <citation type="journal article" date="2024" name="BMC Genomics">
        <title>Genome assembly of redclaw crayfish (Cherax quadricarinatus) provides insights into its immune adaptation and hypoxia tolerance.</title>
        <authorList>
            <person name="Liu Z."/>
            <person name="Zheng J."/>
            <person name="Li H."/>
            <person name="Fang K."/>
            <person name="Wang S."/>
            <person name="He J."/>
            <person name="Zhou D."/>
            <person name="Weng S."/>
            <person name="Chi M."/>
            <person name="Gu Z."/>
            <person name="He J."/>
            <person name="Li F."/>
            <person name="Wang M."/>
        </authorList>
    </citation>
    <scope>NUCLEOTIDE SEQUENCE [LARGE SCALE GENOMIC DNA]</scope>
    <source>
        <strain evidence="1">ZL_2023a</strain>
    </source>
</reference>
<keyword evidence="2" id="KW-1185">Reference proteome</keyword>
<evidence type="ECO:0000313" key="1">
    <source>
        <dbReference type="EMBL" id="KAK8735290.1"/>
    </source>
</evidence>
<comment type="caution">
    <text evidence="1">The sequence shown here is derived from an EMBL/GenBank/DDBJ whole genome shotgun (WGS) entry which is preliminary data.</text>
</comment>
<dbReference type="EMBL" id="JARKIK010000048">
    <property type="protein sequence ID" value="KAK8735290.1"/>
    <property type="molecule type" value="Genomic_DNA"/>
</dbReference>
<feature type="non-terminal residue" evidence="1">
    <location>
        <position position="1"/>
    </location>
</feature>